<feature type="transmembrane region" description="Helical" evidence="1">
    <location>
        <begin position="265"/>
        <end position="286"/>
    </location>
</feature>
<proteinExistence type="predicted"/>
<evidence type="ECO:0000256" key="1">
    <source>
        <dbReference type="SAM" id="Phobius"/>
    </source>
</evidence>
<keyword evidence="3" id="KW-1185">Reference proteome</keyword>
<evidence type="ECO:0008006" key="4">
    <source>
        <dbReference type="Google" id="ProtNLM"/>
    </source>
</evidence>
<dbReference type="PANTHER" id="PTHR13146">
    <property type="match status" value="1"/>
</dbReference>
<sequence length="394" mass="43804">MTKPVKPSLISIIIYEALFLFSGFFSTLGTQFLYYQGAATGLSLLTNTATYVGMASVGFLLLPVWLRSRKFNEDIDMVDVSHATTKDYQLLPEADDEISTDNNFTDTDVSKDMNPPKEVVDYKIIFAASCLDVIANFALTIGFFYVGSGMYQVIYSSVVIWCAILSFFFLGRRLSFVQSISIIGVSIGLALSALGINQNTELTSPPPPSSSTGTTMPHSYHMSNTMFGMILTSFATFGYACVYVVSDQILTARTPNTLPPSPEKVCFLVGTYSTIISLIYIIFYTIPNWNVLITQEMKKKVPHSSTFIIILIYLLLCFSSFIHNLAYYWLMKELGNVSTGILNSLRAIIVFGLSHMMFCSIDHGQCFNIWKGWSAIIVIGFVTVFSISKSRESK</sequence>
<reference evidence="2 3" key="1">
    <citation type="submission" date="2018-06" db="EMBL/GenBank/DDBJ databases">
        <title>Comparative genomics reveals the genomic features of Rhizophagus irregularis, R. cerebriforme, R. diaphanum and Gigaspora rosea, and their symbiotic lifestyle signature.</title>
        <authorList>
            <person name="Morin E."/>
            <person name="San Clemente H."/>
            <person name="Chen E.C.H."/>
            <person name="De La Providencia I."/>
            <person name="Hainaut M."/>
            <person name="Kuo A."/>
            <person name="Kohler A."/>
            <person name="Murat C."/>
            <person name="Tang N."/>
            <person name="Roy S."/>
            <person name="Loubradou J."/>
            <person name="Henrissat B."/>
            <person name="Grigoriev I.V."/>
            <person name="Corradi N."/>
            <person name="Roux C."/>
            <person name="Martin F.M."/>
        </authorList>
    </citation>
    <scope>NUCLEOTIDE SEQUENCE [LARGE SCALE GENOMIC DNA]</scope>
    <source>
        <strain evidence="2 3">DAOM 227022</strain>
    </source>
</reference>
<feature type="transmembrane region" description="Helical" evidence="1">
    <location>
        <begin position="370"/>
        <end position="388"/>
    </location>
</feature>
<dbReference type="STRING" id="658196.A0A397SR11"/>
<evidence type="ECO:0000313" key="2">
    <source>
        <dbReference type="EMBL" id="RIA88600.1"/>
    </source>
</evidence>
<accession>A0A397SR11</accession>
<feature type="transmembrane region" description="Helical" evidence="1">
    <location>
        <begin position="124"/>
        <end position="146"/>
    </location>
</feature>
<feature type="transmembrane region" description="Helical" evidence="1">
    <location>
        <begin position="48"/>
        <end position="66"/>
    </location>
</feature>
<dbReference type="InterPro" id="IPR037185">
    <property type="entry name" value="EmrE-like"/>
</dbReference>
<dbReference type="EMBL" id="QKYT01000256">
    <property type="protein sequence ID" value="RIA88600.1"/>
    <property type="molecule type" value="Genomic_DNA"/>
</dbReference>
<keyword evidence="1" id="KW-0812">Transmembrane</keyword>
<feature type="transmembrane region" description="Helical" evidence="1">
    <location>
        <begin position="177"/>
        <end position="196"/>
    </location>
</feature>
<keyword evidence="1" id="KW-0472">Membrane</keyword>
<dbReference type="Proteomes" id="UP000265703">
    <property type="component" value="Unassembled WGS sequence"/>
</dbReference>
<feature type="transmembrane region" description="Helical" evidence="1">
    <location>
        <begin position="226"/>
        <end position="245"/>
    </location>
</feature>
<gene>
    <name evidence="2" type="ORF">C1645_774621</name>
</gene>
<dbReference type="SUPFAM" id="SSF103481">
    <property type="entry name" value="Multidrug resistance efflux transporter EmrE"/>
    <property type="match status" value="1"/>
</dbReference>
<organism evidence="2 3">
    <name type="scientific">Glomus cerebriforme</name>
    <dbReference type="NCBI Taxonomy" id="658196"/>
    <lineage>
        <taxon>Eukaryota</taxon>
        <taxon>Fungi</taxon>
        <taxon>Fungi incertae sedis</taxon>
        <taxon>Mucoromycota</taxon>
        <taxon>Glomeromycotina</taxon>
        <taxon>Glomeromycetes</taxon>
        <taxon>Glomerales</taxon>
        <taxon>Glomeraceae</taxon>
        <taxon>Glomus</taxon>
    </lineage>
</organism>
<dbReference type="OrthoDB" id="29773at2759"/>
<evidence type="ECO:0000313" key="3">
    <source>
        <dbReference type="Proteomes" id="UP000265703"/>
    </source>
</evidence>
<feature type="transmembrane region" description="Helical" evidence="1">
    <location>
        <begin position="152"/>
        <end position="170"/>
    </location>
</feature>
<feature type="transmembrane region" description="Helical" evidence="1">
    <location>
        <begin position="337"/>
        <end position="358"/>
    </location>
</feature>
<protein>
    <recommendedName>
        <fullName evidence="4">EamA domain-containing protein</fullName>
    </recommendedName>
</protein>
<dbReference type="PANTHER" id="PTHR13146:SF1">
    <property type="entry name" value="SUGAR PHOSPHATE TRANSPORTER DOMAIN-CONTAINING PROTEIN"/>
    <property type="match status" value="1"/>
</dbReference>
<feature type="transmembrane region" description="Helical" evidence="1">
    <location>
        <begin position="12"/>
        <end position="36"/>
    </location>
</feature>
<name>A0A397SR11_9GLOM</name>
<comment type="caution">
    <text evidence="2">The sequence shown here is derived from an EMBL/GenBank/DDBJ whole genome shotgun (WGS) entry which is preliminary data.</text>
</comment>
<keyword evidence="1" id="KW-1133">Transmembrane helix</keyword>
<dbReference type="GO" id="GO:0016020">
    <property type="term" value="C:membrane"/>
    <property type="evidence" value="ECO:0007669"/>
    <property type="project" value="TreeGrafter"/>
</dbReference>
<dbReference type="AlphaFoldDB" id="A0A397SR11"/>
<feature type="transmembrane region" description="Helical" evidence="1">
    <location>
        <begin position="306"/>
        <end position="330"/>
    </location>
</feature>